<protein>
    <submittedName>
        <fullName evidence="1">Uncharacterized protein</fullName>
    </submittedName>
</protein>
<evidence type="ECO:0000313" key="1">
    <source>
        <dbReference type="EMBL" id="GIY03819.1"/>
    </source>
</evidence>
<evidence type="ECO:0000313" key="2">
    <source>
        <dbReference type="Proteomes" id="UP001054945"/>
    </source>
</evidence>
<comment type="caution">
    <text evidence="1">The sequence shown here is derived from an EMBL/GenBank/DDBJ whole genome shotgun (WGS) entry which is preliminary data.</text>
</comment>
<gene>
    <name evidence="1" type="ORF">CEXT_495091</name>
</gene>
<keyword evidence="2" id="KW-1185">Reference proteome</keyword>
<reference evidence="1 2" key="1">
    <citation type="submission" date="2021-06" db="EMBL/GenBank/DDBJ databases">
        <title>Caerostris extrusa draft genome.</title>
        <authorList>
            <person name="Kono N."/>
            <person name="Arakawa K."/>
        </authorList>
    </citation>
    <scope>NUCLEOTIDE SEQUENCE [LARGE SCALE GENOMIC DNA]</scope>
</reference>
<name>A0AAV4Q5W4_CAEEX</name>
<dbReference type="AlphaFoldDB" id="A0AAV4Q5W4"/>
<sequence>MKTTPLPMKAGGSTIDSRGVDGEGWMWQRSCEMERLICCNLHVQCGRRAPRFGQRRANDSFFSKTTPTVIRPNYRLKTRLRKGFNKVFHADFAFDSSRITPLPSLHPFSSSSPCFFLVGVGKVKGGGFL</sequence>
<dbReference type="EMBL" id="BPLR01005626">
    <property type="protein sequence ID" value="GIY03819.1"/>
    <property type="molecule type" value="Genomic_DNA"/>
</dbReference>
<dbReference type="Proteomes" id="UP001054945">
    <property type="component" value="Unassembled WGS sequence"/>
</dbReference>
<accession>A0AAV4Q5W4</accession>
<organism evidence="1 2">
    <name type="scientific">Caerostris extrusa</name>
    <name type="common">Bark spider</name>
    <name type="synonym">Caerostris bankana</name>
    <dbReference type="NCBI Taxonomy" id="172846"/>
    <lineage>
        <taxon>Eukaryota</taxon>
        <taxon>Metazoa</taxon>
        <taxon>Ecdysozoa</taxon>
        <taxon>Arthropoda</taxon>
        <taxon>Chelicerata</taxon>
        <taxon>Arachnida</taxon>
        <taxon>Araneae</taxon>
        <taxon>Araneomorphae</taxon>
        <taxon>Entelegynae</taxon>
        <taxon>Araneoidea</taxon>
        <taxon>Araneidae</taxon>
        <taxon>Caerostris</taxon>
    </lineage>
</organism>
<proteinExistence type="predicted"/>